<name>A0A6J5R8I9_9CAUD</name>
<gene>
    <name evidence="2" type="ORF">UFOVP1169_44</name>
</gene>
<reference evidence="2" key="1">
    <citation type="submission" date="2020-05" db="EMBL/GenBank/DDBJ databases">
        <authorList>
            <person name="Chiriac C."/>
            <person name="Salcher M."/>
            <person name="Ghai R."/>
            <person name="Kavagutti S V."/>
        </authorList>
    </citation>
    <scope>NUCLEOTIDE SEQUENCE</scope>
</reference>
<organism evidence="2">
    <name type="scientific">uncultured Caudovirales phage</name>
    <dbReference type="NCBI Taxonomy" id="2100421"/>
    <lineage>
        <taxon>Viruses</taxon>
        <taxon>Duplodnaviria</taxon>
        <taxon>Heunggongvirae</taxon>
        <taxon>Uroviricota</taxon>
        <taxon>Caudoviricetes</taxon>
        <taxon>Peduoviridae</taxon>
        <taxon>Maltschvirus</taxon>
        <taxon>Maltschvirus maltsch</taxon>
    </lineage>
</organism>
<accession>A0A6J5R8I9</accession>
<feature type="region of interest" description="Disordered" evidence="1">
    <location>
        <begin position="55"/>
        <end position="74"/>
    </location>
</feature>
<dbReference type="EMBL" id="LR797114">
    <property type="protein sequence ID" value="CAB4188024.1"/>
    <property type="molecule type" value="Genomic_DNA"/>
</dbReference>
<proteinExistence type="predicted"/>
<evidence type="ECO:0000313" key="2">
    <source>
        <dbReference type="EMBL" id="CAB4188024.1"/>
    </source>
</evidence>
<sequence length="74" mass="8423">MVNIVHPVKNLTVRRHMIKNDQCPECRGSLDTGWECNVCGYDAQPELDRDKDTLELLKGGVRPGGPYDTRRRTP</sequence>
<evidence type="ECO:0000256" key="1">
    <source>
        <dbReference type="SAM" id="MobiDB-lite"/>
    </source>
</evidence>
<protein>
    <submittedName>
        <fullName evidence="2">Uncharacterized protein</fullName>
    </submittedName>
</protein>